<reference evidence="4 5" key="1">
    <citation type="submission" date="2019-06" db="EMBL/GenBank/DDBJ databases">
        <title>Persicimonas caeni gen. nov., sp. nov., a predatory bacterium isolated from solar saltern.</title>
        <authorList>
            <person name="Wang S."/>
        </authorList>
    </citation>
    <scope>NUCLEOTIDE SEQUENCE [LARGE SCALE GENOMIC DNA]</scope>
    <source>
        <strain evidence="4 5">YN101</strain>
    </source>
</reference>
<keyword evidence="2" id="KW-0732">Signal</keyword>
<dbReference type="OrthoDB" id="9797588at2"/>
<dbReference type="RefSeq" id="WP_141198795.1">
    <property type="nucleotide sequence ID" value="NZ_CP041186.1"/>
</dbReference>
<dbReference type="EMBL" id="CP041186">
    <property type="protein sequence ID" value="QDG52323.1"/>
    <property type="molecule type" value="Genomic_DNA"/>
</dbReference>
<accession>A0A4Y6PVQ3</accession>
<accession>A0A5B8Y6I0</accession>
<gene>
    <name evidence="4" type="ORF">FIV42_16730</name>
</gene>
<name>A0A4Y6PVQ3_PERCE</name>
<evidence type="ECO:0000259" key="3">
    <source>
        <dbReference type="Pfam" id="PF11845"/>
    </source>
</evidence>
<dbReference type="Proteomes" id="UP000315995">
    <property type="component" value="Chromosome"/>
</dbReference>
<feature type="region of interest" description="Disordered" evidence="1">
    <location>
        <begin position="23"/>
        <end position="85"/>
    </location>
</feature>
<dbReference type="AlphaFoldDB" id="A0A4Y6PVQ3"/>
<sequence length="251" mass="26790">MKTPAYLTIVLAASLLALAACEKPGDSTGEEQASATQDEEAAAEEPADGQKAEQEAEEGAEQEAKQDEAKQQDTSAQVDAPEGWEIVAPVEMTEADKAKLEKAKSAQKELGKTLLNELTSATAQKGFPEAVAVCNTVAPQIAEKVHTDKGVAIGRTSFKLRNPDNKPPTWAEPFVEARATEPTVMRSTGGDKLAYLAPIKMGELCVNCHGPADKLAEGVPEKVAELYPQDQATGFNPGDLRGWFWVEVPES</sequence>
<dbReference type="Pfam" id="PF11845">
    <property type="entry name" value="Tll0287-like"/>
    <property type="match status" value="1"/>
</dbReference>
<feature type="signal peptide" evidence="2">
    <location>
        <begin position="1"/>
        <end position="19"/>
    </location>
</feature>
<feature type="chain" id="PRO_5030106521" evidence="2">
    <location>
        <begin position="20"/>
        <end position="251"/>
    </location>
</feature>
<dbReference type="PROSITE" id="PS51257">
    <property type="entry name" value="PROKAR_LIPOPROTEIN"/>
    <property type="match status" value="1"/>
</dbReference>
<protein>
    <submittedName>
        <fullName evidence="4">DUF3365 domain-containing protein</fullName>
    </submittedName>
</protein>
<organism evidence="4 5">
    <name type="scientific">Persicimonas caeni</name>
    <dbReference type="NCBI Taxonomy" id="2292766"/>
    <lineage>
        <taxon>Bacteria</taxon>
        <taxon>Deltaproteobacteria</taxon>
        <taxon>Bradymonadales</taxon>
        <taxon>Bradymonadaceae</taxon>
        <taxon>Persicimonas</taxon>
    </lineage>
</organism>
<dbReference type="InterPro" id="IPR021796">
    <property type="entry name" value="Tll0287-like_dom"/>
</dbReference>
<evidence type="ECO:0000313" key="4">
    <source>
        <dbReference type="EMBL" id="QDG52323.1"/>
    </source>
</evidence>
<evidence type="ECO:0000256" key="2">
    <source>
        <dbReference type="SAM" id="SignalP"/>
    </source>
</evidence>
<evidence type="ECO:0000256" key="1">
    <source>
        <dbReference type="SAM" id="MobiDB-lite"/>
    </source>
</evidence>
<feature type="compositionally biased region" description="Basic and acidic residues" evidence="1">
    <location>
        <begin position="62"/>
        <end position="71"/>
    </location>
</feature>
<evidence type="ECO:0000313" key="5">
    <source>
        <dbReference type="Proteomes" id="UP000315995"/>
    </source>
</evidence>
<feature type="domain" description="Tll0287-like" evidence="3">
    <location>
        <begin position="50"/>
        <end position="249"/>
    </location>
</feature>
<feature type="compositionally biased region" description="Acidic residues" evidence="1">
    <location>
        <begin position="37"/>
        <end position="47"/>
    </location>
</feature>
<proteinExistence type="predicted"/>
<keyword evidence="5" id="KW-1185">Reference proteome</keyword>